<comment type="caution">
    <text evidence="1">The sequence shown here is derived from an EMBL/GenBank/DDBJ whole genome shotgun (WGS) entry which is preliminary data.</text>
</comment>
<evidence type="ECO:0000313" key="1">
    <source>
        <dbReference type="EMBL" id="MEJ7138299.1"/>
    </source>
</evidence>
<keyword evidence="2" id="KW-1185">Reference proteome</keyword>
<evidence type="ECO:0000313" key="2">
    <source>
        <dbReference type="Proteomes" id="UP001364695"/>
    </source>
</evidence>
<reference evidence="1" key="1">
    <citation type="submission" date="2023-10" db="EMBL/GenBank/DDBJ databases">
        <title>Amphibacter perezi, gen. nov., sp. nov. a novel taxa of the family Comamonadaceae, class Betaproteobacteria isolated from the skin microbiota of Pelophylax perezi from different populations.</title>
        <authorList>
            <person name="Costa S."/>
            <person name="Proenca D.N."/>
            <person name="Lopes I."/>
            <person name="Morais P.V."/>
        </authorList>
    </citation>
    <scope>NUCLEOTIDE SEQUENCE</scope>
    <source>
        <strain evidence="1">SL12-8</strain>
    </source>
</reference>
<accession>A0ACC6P267</accession>
<proteinExistence type="predicted"/>
<organism evidence="1 2">
    <name type="scientific">Amphibiibacter pelophylacis</name>
    <dbReference type="NCBI Taxonomy" id="1799477"/>
    <lineage>
        <taxon>Bacteria</taxon>
        <taxon>Pseudomonadati</taxon>
        <taxon>Pseudomonadota</taxon>
        <taxon>Betaproteobacteria</taxon>
        <taxon>Burkholderiales</taxon>
        <taxon>Sphaerotilaceae</taxon>
        <taxon>Amphibiibacter</taxon>
    </lineage>
</organism>
<dbReference type="EMBL" id="JAWDIE010000009">
    <property type="protein sequence ID" value="MEJ7138299.1"/>
    <property type="molecule type" value="Genomic_DNA"/>
</dbReference>
<name>A0ACC6P267_9BURK</name>
<protein>
    <submittedName>
        <fullName evidence="1">Type II toxin-antitoxin system RelE/ParE family toxin</fullName>
    </submittedName>
</protein>
<sequence>MAYRVTFSAGAARDLEALFDFALQRELDSDTGDLDIPARAIQAIREGIAFLQTSPFSCRKAGDSAFLRELIIPFGQTGYVALFEIVDSRTVIIGAVRHQREADYY</sequence>
<gene>
    <name evidence="1" type="ORF">RV045_07625</name>
</gene>
<dbReference type="Proteomes" id="UP001364695">
    <property type="component" value="Unassembled WGS sequence"/>
</dbReference>